<dbReference type="InterPro" id="IPR008928">
    <property type="entry name" value="6-hairpin_glycosidase_sf"/>
</dbReference>
<comment type="catalytic activity">
    <reaction evidence="1">
        <text>Hydrolysis of terminal non-reducing alpha-L-rhamnose residues in alpha-L-rhamnosides.</text>
        <dbReference type="EC" id="3.2.1.40"/>
    </reaction>
</comment>
<keyword evidence="3 8" id="KW-0378">Hydrolase</keyword>
<protein>
    <recommendedName>
        <fullName evidence="2">alpha-L-rhamnosidase</fullName>
        <ecNumber evidence="2">3.2.1.40</ecNumber>
    </recommendedName>
</protein>
<dbReference type="PANTHER" id="PTHR33307:SF6">
    <property type="entry name" value="ALPHA-RHAMNOSIDASE (EUROFUNG)-RELATED"/>
    <property type="match status" value="1"/>
</dbReference>
<dbReference type="InterPro" id="IPR016007">
    <property type="entry name" value="Alpha_rhamnosid"/>
</dbReference>
<dbReference type="Proteomes" id="UP000475532">
    <property type="component" value="Unassembled WGS sequence"/>
</dbReference>
<dbReference type="GO" id="GO:0030596">
    <property type="term" value="F:alpha-L-rhamnosidase activity"/>
    <property type="evidence" value="ECO:0007669"/>
    <property type="project" value="UniProtKB-EC"/>
</dbReference>
<evidence type="ECO:0000259" key="7">
    <source>
        <dbReference type="Pfam" id="PF17390"/>
    </source>
</evidence>
<evidence type="ECO:0000259" key="6">
    <source>
        <dbReference type="Pfam" id="PF17389"/>
    </source>
</evidence>
<dbReference type="SUPFAM" id="SSF48208">
    <property type="entry name" value="Six-hairpin glycosidases"/>
    <property type="match status" value="1"/>
</dbReference>
<evidence type="ECO:0000256" key="2">
    <source>
        <dbReference type="ARBA" id="ARBA00012652"/>
    </source>
</evidence>
<dbReference type="InterPro" id="IPR013737">
    <property type="entry name" value="Bac_rhamnosid_N"/>
</dbReference>
<feature type="domain" description="Alpha-L-rhamnosidase concanavalin-like" evidence="4">
    <location>
        <begin position="196"/>
        <end position="292"/>
    </location>
</feature>
<dbReference type="Pfam" id="PF17389">
    <property type="entry name" value="Bac_rhamnosid6H"/>
    <property type="match status" value="1"/>
</dbReference>
<dbReference type="InterPro" id="IPR035396">
    <property type="entry name" value="Bac_rhamnosid6H"/>
</dbReference>
<evidence type="ECO:0000259" key="4">
    <source>
        <dbReference type="Pfam" id="PF05592"/>
    </source>
</evidence>
<accession>A0A6L9QSJ3</accession>
<dbReference type="PANTHER" id="PTHR33307">
    <property type="entry name" value="ALPHA-RHAMNOSIDASE (EUROFUNG)"/>
    <property type="match status" value="1"/>
</dbReference>
<dbReference type="Gene3D" id="1.50.10.10">
    <property type="match status" value="1"/>
</dbReference>
<dbReference type="GO" id="GO:0005975">
    <property type="term" value="P:carbohydrate metabolic process"/>
    <property type="evidence" value="ECO:0007669"/>
    <property type="project" value="InterPro"/>
</dbReference>
<comment type="caution">
    <text evidence="8">The sequence shown here is derived from an EMBL/GenBank/DDBJ whole genome shotgun (WGS) entry which is preliminary data.</text>
</comment>
<feature type="domain" description="Alpha-L-rhamnosidase C-terminal" evidence="7">
    <location>
        <begin position="657"/>
        <end position="729"/>
    </location>
</feature>
<feature type="domain" description="Alpha-L-rhamnosidase six-hairpin glycosidase" evidence="6">
    <location>
        <begin position="296"/>
        <end position="655"/>
    </location>
</feature>
<evidence type="ECO:0000259" key="5">
    <source>
        <dbReference type="Pfam" id="PF08531"/>
    </source>
</evidence>
<dbReference type="InterPro" id="IPR008902">
    <property type="entry name" value="Rhamnosid_concanavalin"/>
</dbReference>
<dbReference type="Pfam" id="PF08531">
    <property type="entry name" value="Bac_rhamnosid_N"/>
    <property type="match status" value="1"/>
</dbReference>
<proteinExistence type="predicted"/>
<dbReference type="Pfam" id="PF05592">
    <property type="entry name" value="Bac_rhamnosid"/>
    <property type="match status" value="1"/>
</dbReference>
<dbReference type="EMBL" id="JAAGLI010001060">
    <property type="protein sequence ID" value="NEA28487.1"/>
    <property type="molecule type" value="Genomic_DNA"/>
</dbReference>
<organism evidence="8 9">
    <name type="scientific">Actinomadura bangladeshensis</name>
    <dbReference type="NCBI Taxonomy" id="453573"/>
    <lineage>
        <taxon>Bacteria</taxon>
        <taxon>Bacillati</taxon>
        <taxon>Actinomycetota</taxon>
        <taxon>Actinomycetes</taxon>
        <taxon>Streptosporangiales</taxon>
        <taxon>Thermomonosporaceae</taxon>
        <taxon>Actinomadura</taxon>
    </lineage>
</organism>
<sequence length="739" mass="80430">MITADDHPSAAVLLRRTFRLDQSADQVRTANLRATAHGIYEARINGRPVSDAVLSPGWTAYEWRLPVSDDPVADLLGDDNAIEVLLGNGWWRGDLGFEGMELNYGPDLGFVAEIEIVYADGHVQLVTTDGQWTARRSDTVENNLYNGQRIDAGLRGSWDALPVRRLDFDRSALVRQAGPDVTRHETLKPKLISASPSGGVLVDFGQNLVGWVRMRAQGSAGSQIVLRHAEVLSDGGLSTAPLRSAEATDTFVLSGEADEFEPTLTFHGFRYVEVTGYPGTLTAGDLEAVVVHSGIRRTGRFSCSSDLVNRLVENSVWAQKGNFLSLPTDCPQRDERLGWTGDIAVYAPTACFQFDVSDFLHSWLLDLAAETRHNEHRSVPAVVPDVLKLLPQAEADSFASQSGPTAVWGDAAVWVPQALWHAYGDRDRLAAHYPGMVLHLESAASRLSDTGLWDRGYQWGDWLDPDAAPDEPGAAKADPGVVATACLVRSSTFAAEASTVLGHVEDARRWADLADRTRAAFLKHYVDPDGRVRSDCATVYALAICFGVLDGDLRAAAGRRLAEIVRDRDYRVTTGFAGTPYVTWALSETGHVADAYRLLLQTECPSWLYPVTMGATTIWERWDSMLPDGTINPGEMTSFNHYALGAVADWLYQVVAGIRPAEPGYGRLRLAPTPGPGLEWANASLLTRAGTVECGWERQGTDIRVRVVVPDGAEAEVVLMDGSKSVVGGGTHEFTYGES</sequence>
<evidence type="ECO:0000256" key="3">
    <source>
        <dbReference type="ARBA" id="ARBA00022801"/>
    </source>
</evidence>
<dbReference type="EC" id="3.2.1.40" evidence="2"/>
<feature type="domain" description="Bacterial alpha-L-rhamnosidase N-terminal" evidence="5">
    <location>
        <begin position="26"/>
        <end position="184"/>
    </location>
</feature>
<name>A0A6L9QSJ3_9ACTN</name>
<evidence type="ECO:0000313" key="8">
    <source>
        <dbReference type="EMBL" id="NEA28487.1"/>
    </source>
</evidence>
<dbReference type="Gene3D" id="2.60.120.260">
    <property type="entry name" value="Galactose-binding domain-like"/>
    <property type="match status" value="2"/>
</dbReference>
<evidence type="ECO:0000256" key="1">
    <source>
        <dbReference type="ARBA" id="ARBA00001445"/>
    </source>
</evidence>
<reference evidence="8 9" key="1">
    <citation type="submission" date="2020-01" db="EMBL/GenBank/DDBJ databases">
        <title>Insect and environment-associated Actinomycetes.</title>
        <authorList>
            <person name="Currrie C."/>
            <person name="Chevrette M."/>
            <person name="Carlson C."/>
            <person name="Stubbendieck R."/>
            <person name="Wendt-Pienkowski E."/>
        </authorList>
    </citation>
    <scope>NUCLEOTIDE SEQUENCE [LARGE SCALE GENOMIC DNA]</scope>
    <source>
        <strain evidence="8 9">SID10258</strain>
    </source>
</reference>
<dbReference type="InterPro" id="IPR035398">
    <property type="entry name" value="Bac_rhamnosid_C"/>
</dbReference>
<dbReference type="AlphaFoldDB" id="A0A6L9QSJ3"/>
<dbReference type="Pfam" id="PF17390">
    <property type="entry name" value="Bac_rhamnosid_C"/>
    <property type="match status" value="1"/>
</dbReference>
<dbReference type="Gene3D" id="2.60.420.10">
    <property type="entry name" value="Maltose phosphorylase, domain 3"/>
    <property type="match status" value="1"/>
</dbReference>
<evidence type="ECO:0000313" key="9">
    <source>
        <dbReference type="Proteomes" id="UP000475532"/>
    </source>
</evidence>
<dbReference type="InterPro" id="IPR012341">
    <property type="entry name" value="6hp_glycosidase-like_sf"/>
</dbReference>
<gene>
    <name evidence="8" type="ORF">G3I70_39215</name>
</gene>